<organism evidence="2 3">
    <name type="scientific">Pristionchus mayeri</name>
    <dbReference type="NCBI Taxonomy" id="1317129"/>
    <lineage>
        <taxon>Eukaryota</taxon>
        <taxon>Metazoa</taxon>
        <taxon>Ecdysozoa</taxon>
        <taxon>Nematoda</taxon>
        <taxon>Chromadorea</taxon>
        <taxon>Rhabditida</taxon>
        <taxon>Rhabditina</taxon>
        <taxon>Diplogasteromorpha</taxon>
        <taxon>Diplogasteroidea</taxon>
        <taxon>Neodiplogasteridae</taxon>
        <taxon>Pristionchus</taxon>
    </lineage>
</organism>
<comment type="caution">
    <text evidence="2">The sequence shown here is derived from an EMBL/GenBank/DDBJ whole genome shotgun (WGS) entry which is preliminary data.</text>
</comment>
<dbReference type="EMBL" id="BTRK01000005">
    <property type="protein sequence ID" value="GMR51412.1"/>
    <property type="molecule type" value="Genomic_DNA"/>
</dbReference>
<keyword evidence="1" id="KW-0732">Signal</keyword>
<accession>A0AAN5CWM8</accession>
<evidence type="ECO:0000313" key="2">
    <source>
        <dbReference type="EMBL" id="GMR51412.1"/>
    </source>
</evidence>
<feature type="chain" id="PRO_5042893574" evidence="1">
    <location>
        <begin position="18"/>
        <end position="103"/>
    </location>
</feature>
<evidence type="ECO:0000313" key="3">
    <source>
        <dbReference type="Proteomes" id="UP001328107"/>
    </source>
</evidence>
<reference evidence="3" key="1">
    <citation type="submission" date="2022-10" db="EMBL/GenBank/DDBJ databases">
        <title>Genome assembly of Pristionchus species.</title>
        <authorList>
            <person name="Yoshida K."/>
            <person name="Sommer R.J."/>
        </authorList>
    </citation>
    <scope>NUCLEOTIDE SEQUENCE [LARGE SCALE GENOMIC DNA]</scope>
    <source>
        <strain evidence="3">RS5460</strain>
    </source>
</reference>
<feature type="signal peptide" evidence="1">
    <location>
        <begin position="1"/>
        <end position="17"/>
    </location>
</feature>
<dbReference type="AlphaFoldDB" id="A0AAN5CWM8"/>
<gene>
    <name evidence="2" type="ORF">PMAYCL1PPCAC_21607</name>
</gene>
<keyword evidence="3" id="KW-1185">Reference proteome</keyword>
<dbReference type="Proteomes" id="UP001328107">
    <property type="component" value="Unassembled WGS sequence"/>
</dbReference>
<sequence length="103" mass="11770">MRSLIIISAMAILMVLAAPLSEDRFDPRLFDCGDYGKWDGEKCECERHFHGKKCEIYHTRRCTKDDDCGAAHSYCAHKMTIQCRLSPHCKNPSGWCQPLDPAH</sequence>
<evidence type="ECO:0000256" key="1">
    <source>
        <dbReference type="SAM" id="SignalP"/>
    </source>
</evidence>
<name>A0AAN5CWM8_9BILA</name>
<proteinExistence type="predicted"/>
<protein>
    <submittedName>
        <fullName evidence="2">Uncharacterized protein</fullName>
    </submittedName>
</protein>